<dbReference type="EMBL" id="CAJVPQ010004742">
    <property type="protein sequence ID" value="CAG8657508.1"/>
    <property type="molecule type" value="Genomic_DNA"/>
</dbReference>
<keyword evidence="7" id="KW-1185">Reference proteome</keyword>
<proteinExistence type="predicted"/>
<dbReference type="InterPro" id="IPR036188">
    <property type="entry name" value="FAD/NAD-bd_sf"/>
</dbReference>
<keyword evidence="1" id="KW-0285">Flavoprotein</keyword>
<evidence type="ECO:0000259" key="5">
    <source>
        <dbReference type="Pfam" id="PF13454"/>
    </source>
</evidence>
<evidence type="ECO:0000256" key="2">
    <source>
        <dbReference type="ARBA" id="ARBA00022827"/>
    </source>
</evidence>
<reference evidence="6" key="1">
    <citation type="submission" date="2021-06" db="EMBL/GenBank/DDBJ databases">
        <authorList>
            <person name="Kallberg Y."/>
            <person name="Tangrot J."/>
            <person name="Rosling A."/>
        </authorList>
    </citation>
    <scope>NUCLEOTIDE SEQUENCE</scope>
    <source>
        <strain evidence="6">UK204</strain>
    </source>
</reference>
<dbReference type="GO" id="GO:0004497">
    <property type="term" value="F:monooxygenase activity"/>
    <property type="evidence" value="ECO:0007669"/>
    <property type="project" value="UniProtKB-KW"/>
</dbReference>
<dbReference type="Proteomes" id="UP000789570">
    <property type="component" value="Unassembled WGS sequence"/>
</dbReference>
<protein>
    <submittedName>
        <fullName evidence="6">2842_t:CDS:1</fullName>
    </submittedName>
</protein>
<evidence type="ECO:0000256" key="4">
    <source>
        <dbReference type="ARBA" id="ARBA00023033"/>
    </source>
</evidence>
<evidence type="ECO:0000256" key="1">
    <source>
        <dbReference type="ARBA" id="ARBA00022630"/>
    </source>
</evidence>
<evidence type="ECO:0000256" key="3">
    <source>
        <dbReference type="ARBA" id="ARBA00023002"/>
    </source>
</evidence>
<evidence type="ECO:0000313" key="7">
    <source>
        <dbReference type="Proteomes" id="UP000789570"/>
    </source>
</evidence>
<dbReference type="PANTHER" id="PTHR47178">
    <property type="entry name" value="MONOOXYGENASE, FAD-BINDING"/>
    <property type="match status" value="1"/>
</dbReference>
<keyword evidence="2" id="KW-0274">FAD</keyword>
<dbReference type="PRINTS" id="PR00420">
    <property type="entry name" value="RNGMNOXGNASE"/>
</dbReference>
<sequence>MQHAKIPKVIIIGAGPGGLALYHALIKNKDKKEFDVKIFERDSSPKGRKMARISYSVELSRNSIAFELCTIFDHFNPSKSDAKSNSQHFNELVKVPDELSVMITYRDRLRDVLLEGVPVTWGKKCIRYEETKDGVCVMFDDGSQDFCDILVGADGINSPVRKLRLPKLQIFDFEITNVVANVAAPKNLMDRFIKLQGNSLFQKSLGLHGDSSTLLFRLIPIEQEPGYENKSNSNEPHYRVTLNYSYPTKLDFESDKIKVDDNDSASVIEHVKQMIRNFGSGCEFDDIVLEFWDLVPKSTPNDPEKFQFKTYNPTRRRQYQEYEKEMRKRSTVNVLKSRSTAFQLSTPVGPIGAFIRNCSFKVTNFIMNFFSIFRK</sequence>
<evidence type="ECO:0000313" key="6">
    <source>
        <dbReference type="EMBL" id="CAG8657508.1"/>
    </source>
</evidence>
<dbReference type="Pfam" id="PF13454">
    <property type="entry name" value="NAD_binding_9"/>
    <property type="match status" value="1"/>
</dbReference>
<keyword evidence="4" id="KW-0503">Monooxygenase</keyword>
<dbReference type="PANTHER" id="PTHR47178:SF6">
    <property type="entry name" value="FAD-BINDING DOMAIN-CONTAINING PROTEIN"/>
    <property type="match status" value="1"/>
</dbReference>
<keyword evidence="3" id="KW-0560">Oxidoreductase</keyword>
<gene>
    <name evidence="6" type="ORF">FCALED_LOCUS11379</name>
</gene>
<dbReference type="AlphaFoldDB" id="A0A9N9DYN2"/>
<comment type="caution">
    <text evidence="6">The sequence shown here is derived from an EMBL/GenBank/DDBJ whole genome shotgun (WGS) entry which is preliminary data.</text>
</comment>
<name>A0A9N9DYN2_9GLOM</name>
<accession>A0A9N9DYN2</accession>
<dbReference type="OrthoDB" id="655030at2759"/>
<organism evidence="6 7">
    <name type="scientific">Funneliformis caledonium</name>
    <dbReference type="NCBI Taxonomy" id="1117310"/>
    <lineage>
        <taxon>Eukaryota</taxon>
        <taxon>Fungi</taxon>
        <taxon>Fungi incertae sedis</taxon>
        <taxon>Mucoromycota</taxon>
        <taxon>Glomeromycotina</taxon>
        <taxon>Glomeromycetes</taxon>
        <taxon>Glomerales</taxon>
        <taxon>Glomeraceae</taxon>
        <taxon>Funneliformis</taxon>
    </lineage>
</organism>
<dbReference type="SUPFAM" id="SSF51905">
    <property type="entry name" value="FAD/NAD(P)-binding domain"/>
    <property type="match status" value="1"/>
</dbReference>
<feature type="domain" description="FAD-dependent urate hydroxylase HpyO/Asp monooxygenase CreE-like FAD/NAD(P)-binding" evidence="5">
    <location>
        <begin position="10"/>
        <end position="59"/>
    </location>
</feature>
<dbReference type="Gene3D" id="3.50.50.60">
    <property type="entry name" value="FAD/NAD(P)-binding domain"/>
    <property type="match status" value="1"/>
</dbReference>
<dbReference type="InterPro" id="IPR038732">
    <property type="entry name" value="HpyO/CreE_NAD-binding"/>
</dbReference>